<evidence type="ECO:0000313" key="2">
    <source>
        <dbReference type="Proteomes" id="UP000727407"/>
    </source>
</evidence>
<protein>
    <submittedName>
        <fullName evidence="1">Uncharacterized protein</fullName>
    </submittedName>
</protein>
<accession>A0A8J4WMR9</accession>
<gene>
    <name evidence="1" type="ORF">DAT39_023487</name>
</gene>
<dbReference type="EMBL" id="QNUK01001850">
    <property type="protein sequence ID" value="KAF5880011.1"/>
    <property type="molecule type" value="Genomic_DNA"/>
</dbReference>
<sequence>QFVIRSTRNWKGEYQGIETGSVTSSGAAPPLSLSPVTAAAGSHSETKTQLRILEASVTIIYRRTAKGGDRILTCWFDDKLLQILIETIRRLYQLD</sequence>
<proteinExistence type="predicted"/>
<evidence type="ECO:0000313" key="1">
    <source>
        <dbReference type="EMBL" id="KAF5880011.1"/>
    </source>
</evidence>
<reference evidence="1" key="1">
    <citation type="submission" date="2020-07" db="EMBL/GenBank/DDBJ databases">
        <title>Clarias magur genome sequencing, assembly and annotation.</title>
        <authorList>
            <person name="Kushwaha B."/>
            <person name="Kumar R."/>
            <person name="Das P."/>
            <person name="Joshi C.G."/>
            <person name="Kumar D."/>
            <person name="Nagpure N.S."/>
            <person name="Pandey M."/>
            <person name="Agarwal S."/>
            <person name="Srivastava S."/>
            <person name="Singh M."/>
            <person name="Sahoo L."/>
            <person name="Jayasankar P."/>
            <person name="Meher P.K."/>
            <person name="Koringa P.G."/>
            <person name="Iquebal M.A."/>
            <person name="Das S.P."/>
            <person name="Bit A."/>
            <person name="Patnaik S."/>
            <person name="Patel N."/>
            <person name="Shah T.M."/>
            <person name="Hinsu A."/>
            <person name="Jena J.K."/>
        </authorList>
    </citation>
    <scope>NUCLEOTIDE SEQUENCE</scope>
    <source>
        <strain evidence="1">CIFAMagur01</strain>
        <tissue evidence="1">Testis</tissue>
    </source>
</reference>
<keyword evidence="2" id="KW-1185">Reference proteome</keyword>
<comment type="caution">
    <text evidence="1">The sequence shown here is derived from an EMBL/GenBank/DDBJ whole genome shotgun (WGS) entry which is preliminary data.</text>
</comment>
<dbReference type="Proteomes" id="UP000727407">
    <property type="component" value="Unassembled WGS sequence"/>
</dbReference>
<name>A0A8J4WMR9_CLAMG</name>
<organism evidence="1 2">
    <name type="scientific">Clarias magur</name>
    <name type="common">Asian catfish</name>
    <name type="synonym">Macropteronotus magur</name>
    <dbReference type="NCBI Taxonomy" id="1594786"/>
    <lineage>
        <taxon>Eukaryota</taxon>
        <taxon>Metazoa</taxon>
        <taxon>Chordata</taxon>
        <taxon>Craniata</taxon>
        <taxon>Vertebrata</taxon>
        <taxon>Euteleostomi</taxon>
        <taxon>Actinopterygii</taxon>
        <taxon>Neopterygii</taxon>
        <taxon>Teleostei</taxon>
        <taxon>Ostariophysi</taxon>
        <taxon>Siluriformes</taxon>
        <taxon>Clariidae</taxon>
        <taxon>Clarias</taxon>
    </lineage>
</organism>
<dbReference type="AlphaFoldDB" id="A0A8J4WMR9"/>
<feature type="non-terminal residue" evidence="1">
    <location>
        <position position="95"/>
    </location>
</feature>